<dbReference type="AlphaFoldDB" id="A0A9D1YYB7"/>
<dbReference type="Gene3D" id="1.10.260.40">
    <property type="entry name" value="lambda repressor-like DNA-binding domains"/>
    <property type="match status" value="1"/>
</dbReference>
<dbReference type="EMBL" id="DXDC01000417">
    <property type="protein sequence ID" value="HIY67350.1"/>
    <property type="molecule type" value="Genomic_DNA"/>
</dbReference>
<protein>
    <submittedName>
        <fullName evidence="2">Helix-turn-helix domain-containing protein</fullName>
    </submittedName>
</protein>
<dbReference type="PROSITE" id="PS50943">
    <property type="entry name" value="HTH_CROC1"/>
    <property type="match status" value="1"/>
</dbReference>
<organism evidence="2 3">
    <name type="scientific">Candidatus Agrococcus pullicola</name>
    <dbReference type="NCBI Taxonomy" id="2838429"/>
    <lineage>
        <taxon>Bacteria</taxon>
        <taxon>Bacillati</taxon>
        <taxon>Actinomycetota</taxon>
        <taxon>Actinomycetes</taxon>
        <taxon>Micrococcales</taxon>
        <taxon>Microbacteriaceae</taxon>
        <taxon>Agrococcus</taxon>
    </lineage>
</organism>
<evidence type="ECO:0000313" key="2">
    <source>
        <dbReference type="EMBL" id="HIY67350.1"/>
    </source>
</evidence>
<reference evidence="2" key="1">
    <citation type="journal article" date="2021" name="PeerJ">
        <title>Extensive microbial diversity within the chicken gut microbiome revealed by metagenomics and culture.</title>
        <authorList>
            <person name="Gilroy R."/>
            <person name="Ravi A."/>
            <person name="Getino M."/>
            <person name="Pursley I."/>
            <person name="Horton D.L."/>
            <person name="Alikhan N.F."/>
            <person name="Baker D."/>
            <person name="Gharbi K."/>
            <person name="Hall N."/>
            <person name="Watson M."/>
            <person name="Adriaenssens E.M."/>
            <person name="Foster-Nyarko E."/>
            <person name="Jarju S."/>
            <person name="Secka A."/>
            <person name="Antonio M."/>
            <person name="Oren A."/>
            <person name="Chaudhuri R.R."/>
            <person name="La Ragione R."/>
            <person name="Hildebrand F."/>
            <person name="Pallen M.J."/>
        </authorList>
    </citation>
    <scope>NUCLEOTIDE SEQUENCE</scope>
    <source>
        <strain evidence="2">ChiGjej1B1-98</strain>
    </source>
</reference>
<name>A0A9D1YYB7_9MICO</name>
<dbReference type="Proteomes" id="UP000824005">
    <property type="component" value="Unassembled WGS sequence"/>
</dbReference>
<dbReference type="CDD" id="cd00093">
    <property type="entry name" value="HTH_XRE"/>
    <property type="match status" value="1"/>
</dbReference>
<dbReference type="SMART" id="SM00530">
    <property type="entry name" value="HTH_XRE"/>
    <property type="match status" value="1"/>
</dbReference>
<dbReference type="GO" id="GO:0003677">
    <property type="term" value="F:DNA binding"/>
    <property type="evidence" value="ECO:0007669"/>
    <property type="project" value="InterPro"/>
</dbReference>
<feature type="domain" description="HTH cro/C1-type" evidence="1">
    <location>
        <begin position="23"/>
        <end position="83"/>
    </location>
</feature>
<dbReference type="InterPro" id="IPR001387">
    <property type="entry name" value="Cro/C1-type_HTH"/>
</dbReference>
<dbReference type="InterPro" id="IPR010982">
    <property type="entry name" value="Lambda_DNA-bd_dom_sf"/>
</dbReference>
<evidence type="ECO:0000259" key="1">
    <source>
        <dbReference type="PROSITE" id="PS50943"/>
    </source>
</evidence>
<sequence length="94" mass="10399">MPHVDPDVASAWGEYAQRLATSLRRHRERAGLSQEQVAYRARMTRVTYQRFESGRSGSGNAANPTLHSLLALAQVLDVSLAELVPDNAPDLRAR</sequence>
<gene>
    <name evidence="2" type="ORF">H9830_13875</name>
</gene>
<evidence type="ECO:0000313" key="3">
    <source>
        <dbReference type="Proteomes" id="UP000824005"/>
    </source>
</evidence>
<reference evidence="2" key="2">
    <citation type="submission" date="2021-04" db="EMBL/GenBank/DDBJ databases">
        <authorList>
            <person name="Gilroy R."/>
        </authorList>
    </citation>
    <scope>NUCLEOTIDE SEQUENCE</scope>
    <source>
        <strain evidence="2">ChiGjej1B1-98</strain>
    </source>
</reference>
<comment type="caution">
    <text evidence="2">The sequence shown here is derived from an EMBL/GenBank/DDBJ whole genome shotgun (WGS) entry which is preliminary data.</text>
</comment>
<dbReference type="SUPFAM" id="SSF47413">
    <property type="entry name" value="lambda repressor-like DNA-binding domains"/>
    <property type="match status" value="1"/>
</dbReference>
<dbReference type="Pfam" id="PF13560">
    <property type="entry name" value="HTH_31"/>
    <property type="match status" value="1"/>
</dbReference>
<proteinExistence type="predicted"/>
<accession>A0A9D1YYB7</accession>